<dbReference type="PANTHER" id="PTHR42756">
    <property type="entry name" value="TRANSCRIPTIONAL REGULATOR, MARR"/>
    <property type="match status" value="1"/>
</dbReference>
<dbReference type="Gene3D" id="1.10.10.10">
    <property type="entry name" value="Winged helix-like DNA-binding domain superfamily/Winged helix DNA-binding domain"/>
    <property type="match status" value="1"/>
</dbReference>
<dbReference type="EMBL" id="JAAGRQ010000064">
    <property type="protein sequence ID" value="NDY57834.1"/>
    <property type="molecule type" value="Genomic_DNA"/>
</dbReference>
<sequence length="153" mass="17174">MPCNLALCRHKAPGHHLAVLHRLSAAFLAPRMRELGLKRGWIGVLLEVLDRPGQPQDALCKSLKVDPAATARTLFELEKRGYVNRFEDERDRRQKLVSPTQKTLDLAQGLFAVLKDHNQALFQGFDPVRRELALGILADMAANLEDALTREDS</sequence>
<dbReference type="InterPro" id="IPR036390">
    <property type="entry name" value="WH_DNA-bd_sf"/>
</dbReference>
<dbReference type="PROSITE" id="PS50995">
    <property type="entry name" value="HTH_MARR_2"/>
    <property type="match status" value="1"/>
</dbReference>
<comment type="caution">
    <text evidence="5">The sequence shown here is derived from an EMBL/GenBank/DDBJ whole genome shotgun (WGS) entry which is preliminary data.</text>
</comment>
<dbReference type="SMART" id="SM00347">
    <property type="entry name" value="HTH_MARR"/>
    <property type="match status" value="1"/>
</dbReference>
<evidence type="ECO:0000256" key="1">
    <source>
        <dbReference type="ARBA" id="ARBA00023015"/>
    </source>
</evidence>
<dbReference type="PANTHER" id="PTHR42756:SF1">
    <property type="entry name" value="TRANSCRIPTIONAL REPRESSOR OF EMRAB OPERON"/>
    <property type="match status" value="1"/>
</dbReference>
<dbReference type="Proteomes" id="UP000469724">
    <property type="component" value="Unassembled WGS sequence"/>
</dbReference>
<feature type="domain" description="HTH marR-type" evidence="4">
    <location>
        <begin position="13"/>
        <end position="142"/>
    </location>
</feature>
<evidence type="ECO:0000313" key="5">
    <source>
        <dbReference type="EMBL" id="NDY57834.1"/>
    </source>
</evidence>
<dbReference type="GO" id="GO:0003700">
    <property type="term" value="F:DNA-binding transcription factor activity"/>
    <property type="evidence" value="ECO:0007669"/>
    <property type="project" value="InterPro"/>
</dbReference>
<dbReference type="AlphaFoldDB" id="A0A7K3NNR3"/>
<dbReference type="InterPro" id="IPR036388">
    <property type="entry name" value="WH-like_DNA-bd_sf"/>
</dbReference>
<dbReference type="Pfam" id="PF01047">
    <property type="entry name" value="MarR"/>
    <property type="match status" value="1"/>
</dbReference>
<name>A0A7K3NNR3_9BACT</name>
<evidence type="ECO:0000259" key="4">
    <source>
        <dbReference type="PROSITE" id="PS50995"/>
    </source>
</evidence>
<dbReference type="RefSeq" id="WP_163302916.1">
    <property type="nucleotide sequence ID" value="NZ_JAAGRQ010000064.1"/>
</dbReference>
<protein>
    <submittedName>
        <fullName evidence="5">Winged helix-turn-helix transcriptional regulator</fullName>
    </submittedName>
</protein>
<gene>
    <name evidence="5" type="ORF">G3N56_13945</name>
</gene>
<evidence type="ECO:0000256" key="3">
    <source>
        <dbReference type="ARBA" id="ARBA00023163"/>
    </source>
</evidence>
<keyword evidence="3" id="KW-0804">Transcription</keyword>
<keyword evidence="2" id="KW-0238">DNA-binding</keyword>
<evidence type="ECO:0000256" key="2">
    <source>
        <dbReference type="ARBA" id="ARBA00023125"/>
    </source>
</evidence>
<keyword evidence="1" id="KW-0805">Transcription regulation</keyword>
<dbReference type="SUPFAM" id="SSF46785">
    <property type="entry name" value="Winged helix' DNA-binding domain"/>
    <property type="match status" value="1"/>
</dbReference>
<dbReference type="GO" id="GO:0003677">
    <property type="term" value="F:DNA binding"/>
    <property type="evidence" value="ECO:0007669"/>
    <property type="project" value="UniProtKB-KW"/>
</dbReference>
<proteinExistence type="predicted"/>
<dbReference type="InterPro" id="IPR000835">
    <property type="entry name" value="HTH_MarR-typ"/>
</dbReference>
<organism evidence="5 6">
    <name type="scientific">Desulfolutivibrio sulfodismutans</name>
    <dbReference type="NCBI Taxonomy" id="63561"/>
    <lineage>
        <taxon>Bacteria</taxon>
        <taxon>Pseudomonadati</taxon>
        <taxon>Thermodesulfobacteriota</taxon>
        <taxon>Desulfovibrionia</taxon>
        <taxon>Desulfovibrionales</taxon>
        <taxon>Desulfovibrionaceae</taxon>
        <taxon>Desulfolutivibrio</taxon>
    </lineage>
</organism>
<keyword evidence="6" id="KW-1185">Reference proteome</keyword>
<evidence type="ECO:0000313" key="6">
    <source>
        <dbReference type="Proteomes" id="UP000469724"/>
    </source>
</evidence>
<accession>A0A7K3NNR3</accession>
<reference evidence="5 6" key="1">
    <citation type="submission" date="2020-02" db="EMBL/GenBank/DDBJ databases">
        <title>Comparative genomics of sulfur disproportionating microorganisms.</title>
        <authorList>
            <person name="Ward L.M."/>
            <person name="Bertran E."/>
            <person name="Johnston D.T."/>
        </authorList>
    </citation>
    <scope>NUCLEOTIDE SEQUENCE [LARGE SCALE GENOMIC DNA]</scope>
    <source>
        <strain evidence="5 6">DSM 3696</strain>
    </source>
</reference>